<reference evidence="5" key="1">
    <citation type="submission" date="2020-05" db="EMBL/GenBank/DDBJ databases">
        <authorList>
            <person name="Chiriac C."/>
            <person name="Salcher M."/>
            <person name="Ghai R."/>
            <person name="Kavagutti S V."/>
        </authorList>
    </citation>
    <scope>NUCLEOTIDE SEQUENCE</scope>
</reference>
<evidence type="ECO:0000256" key="2">
    <source>
        <dbReference type="ARBA" id="ARBA00023027"/>
    </source>
</evidence>
<evidence type="ECO:0000313" key="6">
    <source>
        <dbReference type="EMBL" id="CAB4648033.1"/>
    </source>
</evidence>
<evidence type="ECO:0000259" key="4">
    <source>
        <dbReference type="Pfam" id="PF14833"/>
    </source>
</evidence>
<keyword evidence="2" id="KW-0520">NAD</keyword>
<dbReference type="GO" id="GO:0050661">
    <property type="term" value="F:NADP binding"/>
    <property type="evidence" value="ECO:0007669"/>
    <property type="project" value="InterPro"/>
</dbReference>
<dbReference type="AlphaFoldDB" id="A0A6J6DTD6"/>
<dbReference type="InterPro" id="IPR008927">
    <property type="entry name" value="6-PGluconate_DH-like_C_sf"/>
</dbReference>
<dbReference type="Gene3D" id="1.10.1040.10">
    <property type="entry name" value="N-(1-d-carboxylethyl)-l-norvaline Dehydrogenase, domain 2"/>
    <property type="match status" value="1"/>
</dbReference>
<evidence type="ECO:0000256" key="1">
    <source>
        <dbReference type="ARBA" id="ARBA00023002"/>
    </source>
</evidence>
<dbReference type="SUPFAM" id="SSF48179">
    <property type="entry name" value="6-phosphogluconate dehydrogenase C-terminal domain-like"/>
    <property type="match status" value="1"/>
</dbReference>
<name>A0A6J6DTD6_9ZZZZ</name>
<proteinExistence type="predicted"/>
<dbReference type="InterPro" id="IPR013328">
    <property type="entry name" value="6PGD_dom2"/>
</dbReference>
<evidence type="ECO:0000313" key="5">
    <source>
        <dbReference type="EMBL" id="CAB4567372.1"/>
    </source>
</evidence>
<dbReference type="EMBL" id="CAEZTQ010000031">
    <property type="protein sequence ID" value="CAB4567372.1"/>
    <property type="molecule type" value="Genomic_DNA"/>
</dbReference>
<dbReference type="EMBL" id="CAEZWE010000016">
    <property type="protein sequence ID" value="CAB4648033.1"/>
    <property type="molecule type" value="Genomic_DNA"/>
</dbReference>
<organism evidence="5">
    <name type="scientific">freshwater metagenome</name>
    <dbReference type="NCBI Taxonomy" id="449393"/>
    <lineage>
        <taxon>unclassified sequences</taxon>
        <taxon>metagenomes</taxon>
        <taxon>ecological metagenomes</taxon>
    </lineage>
</organism>
<keyword evidence="1" id="KW-0560">Oxidoreductase</keyword>
<protein>
    <submittedName>
        <fullName evidence="5">Unannotated protein</fullName>
    </submittedName>
</protein>
<evidence type="ECO:0000259" key="3">
    <source>
        <dbReference type="Pfam" id="PF03446"/>
    </source>
</evidence>
<feature type="domain" description="3-hydroxyisobutyrate dehydrogenase-like NAD-binding" evidence="4">
    <location>
        <begin position="167"/>
        <end position="285"/>
    </location>
</feature>
<dbReference type="GO" id="GO:0051287">
    <property type="term" value="F:NAD binding"/>
    <property type="evidence" value="ECO:0007669"/>
    <property type="project" value="InterPro"/>
</dbReference>
<dbReference type="PANTHER" id="PTHR43060:SF15">
    <property type="entry name" value="3-HYDROXYISOBUTYRATE DEHYDROGENASE-LIKE 1, MITOCHONDRIAL-RELATED"/>
    <property type="match status" value="1"/>
</dbReference>
<dbReference type="Pfam" id="PF14833">
    <property type="entry name" value="NAD_binding_11"/>
    <property type="match status" value="1"/>
</dbReference>
<sequence>MARVGFCGLGVMGYPMAGHLAKSGHDVVVYNRTSTRALQWVAEHGGHALPSPKEVAAESDVVFLCVGNDDDVRQVMLSDDGILEGAVSSLVVVDHTTTSAQLARDMFESSSAFEVNYIDAPVSGGQKGAESGALSVMCGSIDQKSFDAVTPIISAYARACVRMGGVGSGQLTKMVNQIMIAGVLEGMSEGLAFAQNSGLDLHAVVDVISQGAAHSWQLENRGHTMADGEFNFGFAVEWMVKDLRYCIEEAHRIGSNIPMTEMVAKMYEDLVEVGDGRLDTSSLIRRVQNH</sequence>
<dbReference type="GO" id="GO:0016491">
    <property type="term" value="F:oxidoreductase activity"/>
    <property type="evidence" value="ECO:0007669"/>
    <property type="project" value="UniProtKB-KW"/>
</dbReference>
<dbReference type="InterPro" id="IPR036291">
    <property type="entry name" value="NAD(P)-bd_dom_sf"/>
</dbReference>
<gene>
    <name evidence="5" type="ORF">UFOPK1704_00254</name>
    <name evidence="6" type="ORF">UFOPK2169_00571</name>
</gene>
<dbReference type="InterPro" id="IPR029154">
    <property type="entry name" value="HIBADH-like_NADP-bd"/>
</dbReference>
<dbReference type="PIRSF" id="PIRSF000103">
    <property type="entry name" value="HIBADH"/>
    <property type="match status" value="1"/>
</dbReference>
<dbReference type="SUPFAM" id="SSF51735">
    <property type="entry name" value="NAD(P)-binding Rossmann-fold domains"/>
    <property type="match status" value="1"/>
</dbReference>
<dbReference type="Pfam" id="PF03446">
    <property type="entry name" value="NAD_binding_2"/>
    <property type="match status" value="1"/>
</dbReference>
<accession>A0A6J6DTD6</accession>
<dbReference type="InterPro" id="IPR006115">
    <property type="entry name" value="6PGDH_NADP-bd"/>
</dbReference>
<dbReference type="Gene3D" id="3.40.50.720">
    <property type="entry name" value="NAD(P)-binding Rossmann-like Domain"/>
    <property type="match status" value="1"/>
</dbReference>
<dbReference type="PANTHER" id="PTHR43060">
    <property type="entry name" value="3-HYDROXYISOBUTYRATE DEHYDROGENASE-LIKE 1, MITOCHONDRIAL-RELATED"/>
    <property type="match status" value="1"/>
</dbReference>
<feature type="domain" description="6-phosphogluconate dehydrogenase NADP-binding" evidence="3">
    <location>
        <begin position="3"/>
        <end position="164"/>
    </location>
</feature>
<dbReference type="InterPro" id="IPR015815">
    <property type="entry name" value="HIBADH-related"/>
</dbReference>